<dbReference type="Pfam" id="PF01565">
    <property type="entry name" value="FAD_binding_4"/>
    <property type="match status" value="1"/>
</dbReference>
<dbReference type="InterPro" id="IPR050416">
    <property type="entry name" value="FAD-linked_Oxidoreductase"/>
</dbReference>
<reference evidence="7 8" key="1">
    <citation type="submission" date="2019-01" db="EMBL/GenBank/DDBJ databases">
        <title>Egibacter rhizosphaerae EGI 80759T.</title>
        <authorList>
            <person name="Chen D.-D."/>
            <person name="Tian Y."/>
            <person name="Jiao J.-Y."/>
            <person name="Zhang X.-T."/>
            <person name="Zhang Y.-G."/>
            <person name="Zhang Y."/>
            <person name="Xiao M."/>
            <person name="Shu W.-S."/>
            <person name="Li W.-J."/>
        </authorList>
    </citation>
    <scope>NUCLEOTIDE SEQUENCE [LARGE SCALE GENOMIC DNA]</scope>
    <source>
        <strain evidence="7 8">EGI 80759</strain>
    </source>
</reference>
<dbReference type="PANTHER" id="PTHR42973">
    <property type="entry name" value="BINDING OXIDOREDUCTASE, PUTATIVE (AFU_ORTHOLOGUE AFUA_1G17690)-RELATED"/>
    <property type="match status" value="1"/>
</dbReference>
<dbReference type="Proteomes" id="UP000291469">
    <property type="component" value="Chromosome"/>
</dbReference>
<dbReference type="InterPro" id="IPR016167">
    <property type="entry name" value="FAD-bd_PCMH_sub1"/>
</dbReference>
<dbReference type="InterPro" id="IPR012951">
    <property type="entry name" value="BBE"/>
</dbReference>
<evidence type="ECO:0000313" key="8">
    <source>
        <dbReference type="Proteomes" id="UP000291469"/>
    </source>
</evidence>
<organism evidence="7 8">
    <name type="scientific">Egibacter rhizosphaerae</name>
    <dbReference type="NCBI Taxonomy" id="1670831"/>
    <lineage>
        <taxon>Bacteria</taxon>
        <taxon>Bacillati</taxon>
        <taxon>Actinomycetota</taxon>
        <taxon>Nitriliruptoria</taxon>
        <taxon>Egibacterales</taxon>
        <taxon>Egibacteraceae</taxon>
        <taxon>Egibacter</taxon>
    </lineage>
</organism>
<comment type="cofactor">
    <cofactor evidence="1">
        <name>FAD</name>
        <dbReference type="ChEBI" id="CHEBI:57692"/>
    </cofactor>
</comment>
<dbReference type="InterPro" id="IPR016169">
    <property type="entry name" value="FAD-bd_PCMH_sub2"/>
</dbReference>
<dbReference type="InterPro" id="IPR006093">
    <property type="entry name" value="Oxy_OxRdtase_FAD_BS"/>
</dbReference>
<dbReference type="GO" id="GO:0016491">
    <property type="term" value="F:oxidoreductase activity"/>
    <property type="evidence" value="ECO:0007669"/>
    <property type="project" value="UniProtKB-KW"/>
</dbReference>
<keyword evidence="3" id="KW-0285">Flavoprotein</keyword>
<evidence type="ECO:0000256" key="4">
    <source>
        <dbReference type="ARBA" id="ARBA00022827"/>
    </source>
</evidence>
<keyword evidence="8" id="KW-1185">Reference proteome</keyword>
<dbReference type="KEGG" id="erz:ER308_06940"/>
<dbReference type="OrthoDB" id="9775082at2"/>
<dbReference type="GO" id="GO:0071949">
    <property type="term" value="F:FAD binding"/>
    <property type="evidence" value="ECO:0007669"/>
    <property type="project" value="InterPro"/>
</dbReference>
<feature type="domain" description="FAD-binding PCMH-type" evidence="6">
    <location>
        <begin position="42"/>
        <end position="212"/>
    </location>
</feature>
<evidence type="ECO:0000256" key="3">
    <source>
        <dbReference type="ARBA" id="ARBA00022630"/>
    </source>
</evidence>
<protein>
    <submittedName>
        <fullName evidence="7">FAD-binding oxidoreductase</fullName>
    </submittedName>
</protein>
<dbReference type="AlphaFoldDB" id="A0A411YDS9"/>
<accession>A0A411YDS9</accession>
<dbReference type="Gene3D" id="3.30.465.10">
    <property type="match status" value="1"/>
</dbReference>
<dbReference type="InterPro" id="IPR006094">
    <property type="entry name" value="Oxid_FAD_bind_N"/>
</dbReference>
<evidence type="ECO:0000256" key="2">
    <source>
        <dbReference type="ARBA" id="ARBA00005466"/>
    </source>
</evidence>
<comment type="similarity">
    <text evidence="2">Belongs to the oxygen-dependent FAD-linked oxidoreductase family.</text>
</comment>
<evidence type="ECO:0000259" key="6">
    <source>
        <dbReference type="PROSITE" id="PS51387"/>
    </source>
</evidence>
<evidence type="ECO:0000256" key="1">
    <source>
        <dbReference type="ARBA" id="ARBA00001974"/>
    </source>
</evidence>
<dbReference type="Pfam" id="PF08031">
    <property type="entry name" value="BBE"/>
    <property type="match status" value="1"/>
</dbReference>
<proteinExistence type="inferred from homology"/>
<dbReference type="InterPro" id="IPR036318">
    <property type="entry name" value="FAD-bd_PCMH-like_sf"/>
</dbReference>
<gene>
    <name evidence="7" type="ORF">ER308_06940</name>
</gene>
<keyword evidence="4" id="KW-0274">FAD</keyword>
<dbReference type="Gene3D" id="3.40.462.20">
    <property type="match status" value="1"/>
</dbReference>
<dbReference type="RefSeq" id="WP_131154299.1">
    <property type="nucleotide sequence ID" value="NZ_CP036402.1"/>
</dbReference>
<keyword evidence="5" id="KW-0560">Oxidoreductase</keyword>
<dbReference type="PANTHER" id="PTHR42973:SF39">
    <property type="entry name" value="FAD-BINDING PCMH-TYPE DOMAIN-CONTAINING PROTEIN"/>
    <property type="match status" value="1"/>
</dbReference>
<name>A0A411YDS9_9ACTN</name>
<evidence type="ECO:0000313" key="7">
    <source>
        <dbReference type="EMBL" id="QBI19302.1"/>
    </source>
</evidence>
<dbReference type="EMBL" id="CP036402">
    <property type="protein sequence ID" value="QBI19302.1"/>
    <property type="molecule type" value="Genomic_DNA"/>
</dbReference>
<dbReference type="Gene3D" id="3.30.43.10">
    <property type="entry name" value="Uridine Diphospho-n-acetylenolpyruvylglucosamine Reductase, domain 2"/>
    <property type="match status" value="1"/>
</dbReference>
<dbReference type="PROSITE" id="PS51387">
    <property type="entry name" value="FAD_PCMH"/>
    <property type="match status" value="1"/>
</dbReference>
<evidence type="ECO:0000256" key="5">
    <source>
        <dbReference type="ARBA" id="ARBA00023002"/>
    </source>
</evidence>
<sequence>MQRTTSTAEAAITELEAGLRGTLIRPAHEGYDAARAVHNGMVDRKPAAIAQCADVADVRKAVRAARAHDLLVAVRGGGHNGAGLGVCDDGLVIDLSRMRGVRVDPDARTVVVEGGATWGDVDHATHDFGLATPSGVISTTGVGGLTLGGGLGHLTRRHGLTIDNLLEADVVLADGRLVTASDNEHADLFWALRGGGGNFGVVTAFTFRCHPVATVIAGPVLHDVADTGDVLRWYREFLPAAPRELNGFFMVGTVPPAPPLPEELHGHHVCGVVWVYTGPQEQAEQTLAPVRAFGSPLIDGIHEVPFPALQSVFDPLYPPGLQMYWRGDFCADIPDEAVVAHETFAKVPTPLSTMHLYPIDGAAHHVGPEETAFSHRDATWAAVFLGADPDAGNADRVRDWVVDYWEALQSSSSGGGYVNFMMDEGADRVRATYRDNFEPLTRVKAAYDPDNFFRVNQNIPPAG</sequence>
<dbReference type="SUPFAM" id="SSF56176">
    <property type="entry name" value="FAD-binding/transporter-associated domain-like"/>
    <property type="match status" value="1"/>
</dbReference>
<dbReference type="InterPro" id="IPR016166">
    <property type="entry name" value="FAD-bd_PCMH"/>
</dbReference>
<dbReference type="PROSITE" id="PS00862">
    <property type="entry name" value="OX2_COVAL_FAD"/>
    <property type="match status" value="1"/>
</dbReference>